<evidence type="ECO:0000313" key="2">
    <source>
        <dbReference type="Proteomes" id="UP000502706"/>
    </source>
</evidence>
<proteinExistence type="predicted"/>
<organism evidence="1 2">
    <name type="scientific">Rubrobacter marinus</name>
    <dbReference type="NCBI Taxonomy" id="2653852"/>
    <lineage>
        <taxon>Bacteria</taxon>
        <taxon>Bacillati</taxon>
        <taxon>Actinomycetota</taxon>
        <taxon>Rubrobacteria</taxon>
        <taxon>Rubrobacterales</taxon>
        <taxon>Rubrobacteraceae</taxon>
        <taxon>Rubrobacter</taxon>
    </lineage>
</organism>
<dbReference type="Proteomes" id="UP000502706">
    <property type="component" value="Chromosome"/>
</dbReference>
<dbReference type="RefSeq" id="WP_166396456.1">
    <property type="nucleotide sequence ID" value="NZ_CP045121.1"/>
</dbReference>
<dbReference type="AlphaFoldDB" id="A0A6G8PX41"/>
<evidence type="ECO:0000313" key="1">
    <source>
        <dbReference type="EMBL" id="QIN78782.1"/>
    </source>
</evidence>
<gene>
    <name evidence="1" type="ORF">GBA65_09905</name>
</gene>
<dbReference type="KEGG" id="rmar:GBA65_09905"/>
<accession>A0A6G8PX41</accession>
<name>A0A6G8PX41_9ACTN</name>
<reference evidence="1 2" key="1">
    <citation type="submission" date="2019-10" db="EMBL/GenBank/DDBJ databases">
        <title>Rubrobacter sp nov SCSIO 52915 isolated from a deep-sea sediment in the South China Sea.</title>
        <authorList>
            <person name="Chen R.W."/>
        </authorList>
    </citation>
    <scope>NUCLEOTIDE SEQUENCE [LARGE SCALE GENOMIC DNA]</scope>
    <source>
        <strain evidence="1 2">SCSIO 52915</strain>
    </source>
</reference>
<keyword evidence="2" id="KW-1185">Reference proteome</keyword>
<sequence length="162" mass="17825">MEQPEEASRVLAGVVLMLGLAIAVWGDTTSSAQTSDRAAQAASECKSIGGKVNYRNARGQLLAYFYVSQRSCWNYSQITYLSRPAVTAGVTEIGEDSGWTYDGILRKRDFYYTYKGNDYGAHLSSRKGGFTVCQKGGGCYQETPVIKRYAFFDKAGYQISKG</sequence>
<protein>
    <submittedName>
        <fullName evidence="1">Uncharacterized protein</fullName>
    </submittedName>
</protein>
<dbReference type="EMBL" id="CP045121">
    <property type="protein sequence ID" value="QIN78782.1"/>
    <property type="molecule type" value="Genomic_DNA"/>
</dbReference>